<evidence type="ECO:0000259" key="6">
    <source>
        <dbReference type="Pfam" id="PF04932"/>
    </source>
</evidence>
<feature type="transmembrane region" description="Helical" evidence="5">
    <location>
        <begin position="255"/>
        <end position="276"/>
    </location>
</feature>
<name>A0ABX1V8U1_9PLAN</name>
<evidence type="ECO:0000256" key="5">
    <source>
        <dbReference type="SAM" id="Phobius"/>
    </source>
</evidence>
<evidence type="ECO:0000256" key="2">
    <source>
        <dbReference type="ARBA" id="ARBA00022692"/>
    </source>
</evidence>
<feature type="transmembrane region" description="Helical" evidence="5">
    <location>
        <begin position="54"/>
        <end position="72"/>
    </location>
</feature>
<dbReference type="InterPro" id="IPR051533">
    <property type="entry name" value="WaaL-like"/>
</dbReference>
<gene>
    <name evidence="7" type="ORF">LzC2_06080</name>
</gene>
<evidence type="ECO:0000256" key="3">
    <source>
        <dbReference type="ARBA" id="ARBA00022989"/>
    </source>
</evidence>
<evidence type="ECO:0000256" key="4">
    <source>
        <dbReference type="ARBA" id="ARBA00023136"/>
    </source>
</evidence>
<feature type="transmembrane region" description="Helical" evidence="5">
    <location>
        <begin position="138"/>
        <end position="160"/>
    </location>
</feature>
<sequence length="448" mass="46773">MVWGRLLILLAAVTLALAFAGANHLYGTSLRDDYSLDEEELARGTAGGDTLRRAGFLLLAGCGTLGALFGKAGRWRAPLLSPTGGGLTGVALIAMFAWWAASISWSDDPPLTARRIVVVGLFLLGAGGLAKALTGRQLVIAAVGAVSLHLFAGIAVEAALGTFVPWRADYRFSGTIHPNIQALQLATGLCGCVTLSGIFRTERRLDARVNVWWLLWGAVLLGFLVLTKSRTATAGAALAVSATGLTAASPATKLLSLAGGVAGATGVLVAILLAGVDPTEDVRDAALMGRTEQHSSLSGRLPIWEAIIPYIAEKPWLGHGYGAFWSRQRVDAISDDVGWPLSASHSGWIESAAEIGLIGASLMAALLLCGTFRAAAAIRDPVRPGDPLPAFALALTLLMIANAFTEALIHDVRLVPCLLWASLAKLTVLSDLPRASRAVAASPDRSLR</sequence>
<evidence type="ECO:0000313" key="8">
    <source>
        <dbReference type="Proteomes" id="UP000609651"/>
    </source>
</evidence>
<feature type="transmembrane region" description="Helical" evidence="5">
    <location>
        <begin position="113"/>
        <end position="131"/>
    </location>
</feature>
<protein>
    <recommendedName>
        <fullName evidence="6">O-antigen ligase-related domain-containing protein</fullName>
    </recommendedName>
</protein>
<evidence type="ECO:0000313" key="7">
    <source>
        <dbReference type="EMBL" id="NNJ24550.1"/>
    </source>
</evidence>
<feature type="transmembrane region" description="Helical" evidence="5">
    <location>
        <begin position="211"/>
        <end position="226"/>
    </location>
</feature>
<comment type="caution">
    <text evidence="7">The sequence shown here is derived from an EMBL/GenBank/DDBJ whole genome shotgun (WGS) entry which is preliminary data.</text>
</comment>
<dbReference type="Pfam" id="PF04932">
    <property type="entry name" value="Wzy_C"/>
    <property type="match status" value="1"/>
</dbReference>
<comment type="subcellular location">
    <subcellularLocation>
        <location evidence="1">Membrane</location>
        <topology evidence="1">Multi-pass membrane protein</topology>
    </subcellularLocation>
</comment>
<keyword evidence="2 5" id="KW-0812">Transmembrane</keyword>
<dbReference type="PANTHER" id="PTHR37422:SF13">
    <property type="entry name" value="LIPOPOLYSACCHARIDE BIOSYNTHESIS PROTEIN PA4999-RELATED"/>
    <property type="match status" value="1"/>
</dbReference>
<dbReference type="InterPro" id="IPR007016">
    <property type="entry name" value="O-antigen_ligase-rel_domated"/>
</dbReference>
<feature type="transmembrane region" description="Helical" evidence="5">
    <location>
        <begin position="388"/>
        <end position="409"/>
    </location>
</feature>
<dbReference type="EMBL" id="WTPX01000011">
    <property type="protein sequence ID" value="NNJ24550.1"/>
    <property type="molecule type" value="Genomic_DNA"/>
</dbReference>
<keyword evidence="3 5" id="KW-1133">Transmembrane helix</keyword>
<evidence type="ECO:0000256" key="1">
    <source>
        <dbReference type="ARBA" id="ARBA00004141"/>
    </source>
</evidence>
<feature type="domain" description="O-antigen ligase-related" evidence="6">
    <location>
        <begin position="219"/>
        <end position="363"/>
    </location>
</feature>
<dbReference type="Proteomes" id="UP000609651">
    <property type="component" value="Unassembled WGS sequence"/>
</dbReference>
<keyword evidence="8" id="KW-1185">Reference proteome</keyword>
<feature type="transmembrane region" description="Helical" evidence="5">
    <location>
        <begin position="79"/>
        <end position="101"/>
    </location>
</feature>
<proteinExistence type="predicted"/>
<feature type="transmembrane region" description="Helical" evidence="5">
    <location>
        <begin position="355"/>
        <end position="376"/>
    </location>
</feature>
<feature type="transmembrane region" description="Helical" evidence="5">
    <location>
        <begin position="180"/>
        <end position="199"/>
    </location>
</feature>
<organism evidence="7 8">
    <name type="scientific">Alienimonas chondri</name>
    <dbReference type="NCBI Taxonomy" id="2681879"/>
    <lineage>
        <taxon>Bacteria</taxon>
        <taxon>Pseudomonadati</taxon>
        <taxon>Planctomycetota</taxon>
        <taxon>Planctomycetia</taxon>
        <taxon>Planctomycetales</taxon>
        <taxon>Planctomycetaceae</taxon>
        <taxon>Alienimonas</taxon>
    </lineage>
</organism>
<accession>A0ABX1V8U1</accession>
<dbReference type="PANTHER" id="PTHR37422">
    <property type="entry name" value="TEICHURONIC ACID BIOSYNTHESIS PROTEIN TUAE"/>
    <property type="match status" value="1"/>
</dbReference>
<keyword evidence="4 5" id="KW-0472">Membrane</keyword>
<reference evidence="7 8" key="1">
    <citation type="journal article" date="2020" name="Syst. Appl. Microbiol.">
        <title>Alienimonas chondri sp. nov., a novel planctomycete isolated from the biofilm of the red alga Chondrus crispus.</title>
        <authorList>
            <person name="Vitorino I."/>
            <person name="Albuquerque L."/>
            <person name="Wiegand S."/>
            <person name="Kallscheuer N."/>
            <person name="da Costa M.S."/>
            <person name="Lobo-da-Cunha A."/>
            <person name="Jogler C."/>
            <person name="Lage O.M."/>
        </authorList>
    </citation>
    <scope>NUCLEOTIDE SEQUENCE [LARGE SCALE GENOMIC DNA]</scope>
    <source>
        <strain evidence="7 8">LzC2</strain>
    </source>
</reference>